<dbReference type="PROSITE" id="PS50082">
    <property type="entry name" value="WD_REPEATS_2"/>
    <property type="match status" value="1"/>
</dbReference>
<evidence type="ECO:0000313" key="6">
    <source>
        <dbReference type="EMBL" id="KAL0576612.1"/>
    </source>
</evidence>
<dbReference type="PANTHER" id="PTHR19848">
    <property type="entry name" value="WD40 REPEAT PROTEIN"/>
    <property type="match status" value="1"/>
</dbReference>
<dbReference type="InterPro" id="IPR015943">
    <property type="entry name" value="WD40/YVTN_repeat-like_dom_sf"/>
</dbReference>
<evidence type="ECO:0000256" key="2">
    <source>
        <dbReference type="ARBA" id="ARBA00022574"/>
    </source>
</evidence>
<dbReference type="InterPro" id="IPR001680">
    <property type="entry name" value="WD40_rpt"/>
</dbReference>
<evidence type="ECO:0000256" key="5">
    <source>
        <dbReference type="PROSITE-ProRule" id="PRU00221"/>
    </source>
</evidence>
<dbReference type="InterPro" id="IPR036322">
    <property type="entry name" value="WD40_repeat_dom_sf"/>
</dbReference>
<proteinExistence type="predicted"/>
<dbReference type="Proteomes" id="UP001465976">
    <property type="component" value="Unassembled WGS sequence"/>
</dbReference>
<keyword evidence="3" id="KW-0677">Repeat</keyword>
<organism evidence="6 7">
    <name type="scientific">Marasmius crinis-equi</name>
    <dbReference type="NCBI Taxonomy" id="585013"/>
    <lineage>
        <taxon>Eukaryota</taxon>
        <taxon>Fungi</taxon>
        <taxon>Dikarya</taxon>
        <taxon>Basidiomycota</taxon>
        <taxon>Agaricomycotina</taxon>
        <taxon>Agaricomycetes</taxon>
        <taxon>Agaricomycetidae</taxon>
        <taxon>Agaricales</taxon>
        <taxon>Marasmiineae</taxon>
        <taxon>Marasmiaceae</taxon>
        <taxon>Marasmius</taxon>
    </lineage>
</organism>
<protein>
    <recommendedName>
        <fullName evidence="8">WD40 repeat-like protein</fullName>
    </recommendedName>
</protein>
<reference evidence="6 7" key="1">
    <citation type="submission" date="2024-02" db="EMBL/GenBank/DDBJ databases">
        <title>A draft genome for the cacao thread blight pathogen Marasmius crinis-equi.</title>
        <authorList>
            <person name="Cohen S.P."/>
            <person name="Baruah I.K."/>
            <person name="Amoako-Attah I."/>
            <person name="Bukari Y."/>
            <person name="Meinhardt L.W."/>
            <person name="Bailey B.A."/>
        </authorList>
    </citation>
    <scope>NUCLEOTIDE SEQUENCE [LARGE SCALE GENOMIC DNA]</scope>
    <source>
        <strain evidence="6 7">GH-76</strain>
    </source>
</reference>
<dbReference type="Gene3D" id="2.130.10.10">
    <property type="entry name" value="YVTN repeat-like/Quinoprotein amine dehydrogenase"/>
    <property type="match status" value="1"/>
</dbReference>
<evidence type="ECO:0008006" key="8">
    <source>
        <dbReference type="Google" id="ProtNLM"/>
    </source>
</evidence>
<accession>A0ABR3FMH1</accession>
<dbReference type="EMBL" id="JBAHYK010000212">
    <property type="protein sequence ID" value="KAL0576612.1"/>
    <property type="molecule type" value="Genomic_DNA"/>
</dbReference>
<evidence type="ECO:0000256" key="4">
    <source>
        <dbReference type="ARBA" id="ARBA00023242"/>
    </source>
</evidence>
<dbReference type="SMART" id="SM00320">
    <property type="entry name" value="WD40"/>
    <property type="match status" value="3"/>
</dbReference>
<evidence type="ECO:0000313" key="7">
    <source>
        <dbReference type="Proteomes" id="UP001465976"/>
    </source>
</evidence>
<comment type="caution">
    <text evidence="6">The sequence shown here is derived from an EMBL/GenBank/DDBJ whole genome shotgun (WGS) entry which is preliminary data.</text>
</comment>
<comment type="subcellular location">
    <subcellularLocation>
        <location evidence="1">Nucleus</location>
    </subcellularLocation>
</comment>
<name>A0ABR3FMH1_9AGAR</name>
<dbReference type="Pfam" id="PF00400">
    <property type="entry name" value="WD40"/>
    <property type="match status" value="1"/>
</dbReference>
<sequence length="369" mass="40613">MNSPYALHTRLAGHAQLILCLAATEDGKLLASGGGDSTIIWSLEKLDMLQRLSTFGTRGGTTSLLWIHREDTLQDGLVYGTHEGYIVMCKQGEQGGIEEVETFRIDDPSEITSLAYDGTASRLAVANRNGVVHMAVIEPSTMHTVREVWTIKIENSIPKSVAFDSRRDLMVFGMHDAIYCIDNGTGVSDPLRSKQHGVRLGHASCTAVKGFYLVDNIFNGATLYRMSDHSLLKEYAVPRKQQIAYPKQAVFGEDSSIVISGSDHGTVYVFELREGKLIQELDTRTGNWVQALTTSKVNEIPLIIAGEARPGEGGCGIFIFKKTGMFERFLRRAKMTLYGGMAVATAATLYRNLDSINTVLRPASYLLRI</sequence>
<evidence type="ECO:0000256" key="3">
    <source>
        <dbReference type="ARBA" id="ARBA00022737"/>
    </source>
</evidence>
<dbReference type="SUPFAM" id="SSF50978">
    <property type="entry name" value="WD40 repeat-like"/>
    <property type="match status" value="1"/>
</dbReference>
<dbReference type="PANTHER" id="PTHR19848:SF0">
    <property type="entry name" value="NOTCHLESS PROTEIN HOMOLOG 1"/>
    <property type="match status" value="1"/>
</dbReference>
<feature type="repeat" description="WD" evidence="5">
    <location>
        <begin position="11"/>
        <end position="39"/>
    </location>
</feature>
<keyword evidence="2 5" id="KW-0853">WD repeat</keyword>
<evidence type="ECO:0000256" key="1">
    <source>
        <dbReference type="ARBA" id="ARBA00004123"/>
    </source>
</evidence>
<gene>
    <name evidence="6" type="ORF">V5O48_005370</name>
</gene>
<keyword evidence="7" id="KW-1185">Reference proteome</keyword>
<keyword evidence="4" id="KW-0539">Nucleus</keyword>